<accession>A0A5D3YKU2</accession>
<dbReference type="AlphaFoldDB" id="A0A5D3YKU2"/>
<keyword evidence="1" id="KW-0732">Signal</keyword>
<feature type="signal peptide" evidence="1">
    <location>
        <begin position="1"/>
        <end position="21"/>
    </location>
</feature>
<dbReference type="InterPro" id="IPR045741">
    <property type="entry name" value="PorV"/>
</dbReference>
<evidence type="ECO:0000259" key="2">
    <source>
        <dbReference type="Pfam" id="PF19572"/>
    </source>
</evidence>
<name>A0A5D3YKU2_9BACT</name>
<protein>
    <submittedName>
        <fullName evidence="3">Long-chain fatty acid transport protein</fullName>
    </submittedName>
</protein>
<organism evidence="3 4">
    <name type="scientific">Fodinibius salinus</name>
    <dbReference type="NCBI Taxonomy" id="860790"/>
    <lineage>
        <taxon>Bacteria</taxon>
        <taxon>Pseudomonadati</taxon>
        <taxon>Balneolota</taxon>
        <taxon>Balneolia</taxon>
        <taxon>Balneolales</taxon>
        <taxon>Balneolaceae</taxon>
        <taxon>Fodinibius</taxon>
    </lineage>
</organism>
<dbReference type="EMBL" id="VNHY01000001">
    <property type="protein sequence ID" value="TYP94765.1"/>
    <property type="molecule type" value="Genomic_DNA"/>
</dbReference>
<dbReference type="Proteomes" id="UP000324595">
    <property type="component" value="Unassembled WGS sequence"/>
</dbReference>
<keyword evidence="4" id="KW-1185">Reference proteome</keyword>
<dbReference type="RefSeq" id="WP_148897466.1">
    <property type="nucleotide sequence ID" value="NZ_VNHY01000001.1"/>
</dbReference>
<dbReference type="OrthoDB" id="9758448at2"/>
<dbReference type="SUPFAM" id="SSF56935">
    <property type="entry name" value="Porins"/>
    <property type="match status" value="1"/>
</dbReference>
<evidence type="ECO:0000313" key="4">
    <source>
        <dbReference type="Proteomes" id="UP000324595"/>
    </source>
</evidence>
<dbReference type="InterPro" id="IPR047799">
    <property type="entry name" value="T9SS_OM_PorV"/>
</dbReference>
<dbReference type="Pfam" id="PF19572">
    <property type="entry name" value="PorV"/>
    <property type="match status" value="1"/>
</dbReference>
<evidence type="ECO:0000256" key="1">
    <source>
        <dbReference type="SAM" id="SignalP"/>
    </source>
</evidence>
<proteinExistence type="predicted"/>
<reference evidence="3 4" key="1">
    <citation type="submission" date="2019-07" db="EMBL/GenBank/DDBJ databases">
        <title>Genomic Encyclopedia of Archaeal and Bacterial Type Strains, Phase II (KMG-II): from individual species to whole genera.</title>
        <authorList>
            <person name="Goeker M."/>
        </authorList>
    </citation>
    <scope>NUCLEOTIDE SEQUENCE [LARGE SCALE GENOMIC DNA]</scope>
    <source>
        <strain evidence="3 4">DSM 21935</strain>
    </source>
</reference>
<dbReference type="NCBIfam" id="NF033710">
    <property type="entry name" value="T9SS_OM_PorV"/>
    <property type="match status" value="1"/>
</dbReference>
<gene>
    <name evidence="3" type="ORF">LX73_0054</name>
</gene>
<dbReference type="NCBIfam" id="NF033709">
    <property type="entry name" value="PorV_fam"/>
    <property type="match status" value="1"/>
</dbReference>
<feature type="domain" description="Type IX secretion system protein PorV" evidence="2">
    <location>
        <begin position="23"/>
        <end position="254"/>
    </location>
</feature>
<evidence type="ECO:0000313" key="3">
    <source>
        <dbReference type="EMBL" id="TYP94765.1"/>
    </source>
</evidence>
<dbReference type="Gene3D" id="2.40.160.60">
    <property type="entry name" value="Outer membrane protein transport protein (OMPP1/FadL/TodX)"/>
    <property type="match status" value="1"/>
</dbReference>
<comment type="caution">
    <text evidence="3">The sequence shown here is derived from an EMBL/GenBank/DDBJ whole genome shotgun (WGS) entry which is preliminary data.</text>
</comment>
<feature type="chain" id="PRO_5022679140" evidence="1">
    <location>
        <begin position="22"/>
        <end position="367"/>
    </location>
</feature>
<sequence>MVKKVFATFILLLFSISGAYAQVGITSVPFLQIEPDSRAAGMGNTGVAIADNASAVFWNPAGLGFQRGNQISITHSEWLPQFNADLFYDYLVGKYHLENIGTIGGHITFLNLGEQVRTNETGNTINKFNSYELAVGLSYGFQINQNWSLGTGARFIYSSLAEGKSGGQKINPGSSVGIDIAGMYQSDTFNFLSRDASMKAGLNISNIGPKMKYTDNGQKDPLPTMMRLGWSFTTNLDEEGINTLTIANDISKIMARADTTGSSDGFLTPLFTSWDSYQRKTGNGPETLSLAEQLMIASGIEYWYNDLFALRSGFYYEDPNNGDRQFMTLGAGLRYKFFGIDFSYIYTIGDKNHPLANTTRFGLLLNF</sequence>